<dbReference type="KEGG" id="lbc:LACBIDRAFT_334340"/>
<accession>B0DYW8</accession>
<proteinExistence type="predicted"/>
<evidence type="ECO:0000313" key="2">
    <source>
        <dbReference type="EMBL" id="EDR00216.1"/>
    </source>
</evidence>
<dbReference type="Gene3D" id="3.30.420.40">
    <property type="match status" value="1"/>
</dbReference>
<dbReference type="Proteomes" id="UP000001194">
    <property type="component" value="Unassembled WGS sequence"/>
</dbReference>
<dbReference type="Gene3D" id="3.30.420.150">
    <property type="entry name" value="Exopolyphosphatase. Domain 2"/>
    <property type="match status" value="1"/>
</dbReference>
<protein>
    <submittedName>
        <fullName evidence="2">Predicted protein</fullName>
    </submittedName>
</protein>
<feature type="region of interest" description="Disordered" evidence="1">
    <location>
        <begin position="528"/>
        <end position="547"/>
    </location>
</feature>
<dbReference type="EMBL" id="DS547152">
    <property type="protein sequence ID" value="EDR00216.1"/>
    <property type="molecule type" value="Genomic_DNA"/>
</dbReference>
<evidence type="ECO:0000256" key="1">
    <source>
        <dbReference type="SAM" id="MobiDB-lite"/>
    </source>
</evidence>
<dbReference type="AlphaFoldDB" id="B0DYW8"/>
<dbReference type="RefSeq" id="XP_001889125.1">
    <property type="nucleotide sequence ID" value="XM_001889090.1"/>
</dbReference>
<keyword evidence="3" id="KW-1185">Reference proteome</keyword>
<sequence>MHVDQDLNKTHPTRCTRSCPLGIPIIGFTPSRPHNTMTWSNIDNSEFSEALRHATTCRFSWSSTSGCKLVQLHLTDGFSKLQNPRAATTFRPQYPSIPSSPIYPISTRVCHFIPWHCCSVGHQILVIIGRTPDSSHATRSGDLPYFRKSSHFLDAEDQDRLYAPSNSAQVNDTLIIISQRRSESHTCLEIDPNHPQSLMMSDFSSERPNTRGQLTGGFMEFPLAFVLFQEDLPHSLQAPVGFGRFPAYVRGVDPLSQFCPGNTLDQLPKIFLYASCSSSPTTSASTHLKALAHHPGTSQPSTSTPLHHHLLLIPGSKGVDILSAKGRIRPSYPSQILEKDGVGTMDDKDEYMYAWRTANCLLKTIKTFTPPYTPTYAVLDLGGPSTLNRVRACVHVLGYAARGGRAQLRSADQWPQLCVVSVLVFWGSASFMHGHASGLDVNVSGYEAEGGRGEPVSCEGDTENKDEALDVKRKATMDGWTLGLSMHVIRSCSLCRRKTCLILKLDHHHGLVLDQHIQHVAQSTGPPAIALNGFPPSRPHSNTELQSPGLGYSSSAAVVGRYLTSSQLLFALDAVSLPRCWIIAQRKPWRFGSDDMPQIRQPTILVHCPCCARRGPTTVLCQTLITTIRHPSPPSTCEAMVVNHPAATDQSALQPPEFTDLLSAPIITTSHHLPQGASLTEPQTTHMFLDQATHPPSTRPMTF</sequence>
<dbReference type="HOGENOM" id="CLU_024457_0_0_1"/>
<evidence type="ECO:0000313" key="3">
    <source>
        <dbReference type="Proteomes" id="UP000001194"/>
    </source>
</evidence>
<dbReference type="GeneID" id="6084767"/>
<gene>
    <name evidence="2" type="ORF">LACBIDRAFT_334340</name>
</gene>
<dbReference type="OrthoDB" id="6372431at2759"/>
<name>B0DYW8_LACBS</name>
<reference evidence="2 3" key="1">
    <citation type="journal article" date="2008" name="Nature">
        <title>The genome of Laccaria bicolor provides insights into mycorrhizal symbiosis.</title>
        <authorList>
            <person name="Martin F."/>
            <person name="Aerts A."/>
            <person name="Ahren D."/>
            <person name="Brun A."/>
            <person name="Danchin E.G.J."/>
            <person name="Duchaussoy F."/>
            <person name="Gibon J."/>
            <person name="Kohler A."/>
            <person name="Lindquist E."/>
            <person name="Pereda V."/>
            <person name="Salamov A."/>
            <person name="Shapiro H.J."/>
            <person name="Wuyts J."/>
            <person name="Blaudez D."/>
            <person name="Buee M."/>
            <person name="Brokstein P."/>
            <person name="Canbaeck B."/>
            <person name="Cohen D."/>
            <person name="Courty P.E."/>
            <person name="Coutinho P.M."/>
            <person name="Delaruelle C."/>
            <person name="Detter J.C."/>
            <person name="Deveau A."/>
            <person name="DiFazio S."/>
            <person name="Duplessis S."/>
            <person name="Fraissinet-Tachet L."/>
            <person name="Lucic E."/>
            <person name="Frey-Klett P."/>
            <person name="Fourrey C."/>
            <person name="Feussner I."/>
            <person name="Gay G."/>
            <person name="Grimwood J."/>
            <person name="Hoegger P.J."/>
            <person name="Jain P."/>
            <person name="Kilaru S."/>
            <person name="Labbe J."/>
            <person name="Lin Y.C."/>
            <person name="Legue V."/>
            <person name="Le Tacon F."/>
            <person name="Marmeisse R."/>
            <person name="Melayah D."/>
            <person name="Montanini B."/>
            <person name="Muratet M."/>
            <person name="Nehls U."/>
            <person name="Niculita-Hirzel H."/>
            <person name="Oudot-Le Secq M.P."/>
            <person name="Peter M."/>
            <person name="Quesneville H."/>
            <person name="Rajashekar B."/>
            <person name="Reich M."/>
            <person name="Rouhier N."/>
            <person name="Schmutz J."/>
            <person name="Yin T."/>
            <person name="Chalot M."/>
            <person name="Henrissat B."/>
            <person name="Kuees U."/>
            <person name="Lucas S."/>
            <person name="Van de Peer Y."/>
            <person name="Podila G.K."/>
            <person name="Polle A."/>
            <person name="Pukkila P.J."/>
            <person name="Richardson P.M."/>
            <person name="Rouze P."/>
            <person name="Sanders I.R."/>
            <person name="Stajich J.E."/>
            <person name="Tunlid A."/>
            <person name="Tuskan G."/>
            <person name="Grigoriev I.V."/>
        </authorList>
    </citation>
    <scope>NUCLEOTIDE SEQUENCE [LARGE SCALE GENOMIC DNA]</scope>
    <source>
        <strain evidence="3">S238N-H82 / ATCC MYA-4686</strain>
    </source>
</reference>
<organism evidence="3">
    <name type="scientific">Laccaria bicolor (strain S238N-H82 / ATCC MYA-4686)</name>
    <name type="common">Bicoloured deceiver</name>
    <name type="synonym">Laccaria laccata var. bicolor</name>
    <dbReference type="NCBI Taxonomy" id="486041"/>
    <lineage>
        <taxon>Eukaryota</taxon>
        <taxon>Fungi</taxon>
        <taxon>Dikarya</taxon>
        <taxon>Basidiomycota</taxon>
        <taxon>Agaricomycotina</taxon>
        <taxon>Agaricomycetes</taxon>
        <taxon>Agaricomycetidae</taxon>
        <taxon>Agaricales</taxon>
        <taxon>Agaricineae</taxon>
        <taxon>Hydnangiaceae</taxon>
        <taxon>Laccaria</taxon>
    </lineage>
</organism>
<dbReference type="InParanoid" id="B0DYW8"/>